<feature type="domain" description="Elongation factor 1 beta central acidic region eukaryote" evidence="2">
    <location>
        <begin position="543"/>
        <end position="570"/>
    </location>
</feature>
<feature type="domain" description="Elongation factor 1 beta central acidic region eukaryote" evidence="2">
    <location>
        <begin position="363"/>
        <end position="390"/>
    </location>
</feature>
<feature type="region of interest" description="Disordered" evidence="1">
    <location>
        <begin position="245"/>
        <end position="265"/>
    </location>
</feature>
<feature type="region of interest" description="Disordered" evidence="1">
    <location>
        <begin position="1"/>
        <end position="44"/>
    </location>
</feature>
<name>A0AAW0EZ52_9TRYP</name>
<feature type="compositionally biased region" description="Low complexity" evidence="1">
    <location>
        <begin position="160"/>
        <end position="171"/>
    </location>
</feature>
<feature type="compositionally biased region" description="Pro residues" evidence="1">
    <location>
        <begin position="172"/>
        <end position="189"/>
    </location>
</feature>
<protein>
    <submittedName>
        <fullName evidence="3">Membrane associated protein-like protein</fullName>
    </submittedName>
</protein>
<gene>
    <name evidence="3" type="ORF">NESM_000820200</name>
</gene>
<dbReference type="SMART" id="SM01182">
    <property type="entry name" value="EF-1_beta_acid"/>
    <property type="match status" value="11"/>
</dbReference>
<sequence>MWRRSSNVPPSGSVAPASDDAAAGKSADTHSSGNGNGSGGDGARAWPLRAISLFASPHRLDTTGAAAAPAGAMPHPAARADAAGDDGASTELSSVTATSLSDMTHVRRRRGLLAGATQLRGVRLDPADDEDEGEWDVHRTTAAAAPTTALAALSSRSDAAVLSATSPAPHQQAPPPTAPPPITPPPTTPPHAEAALYTPAAADFHSGLRGIRSALDTVGGTTAAKAPPKKKRNGLGAVAVTALSTTTTTTSATTESPALASSMPATVAERQRLAAEAAERQRVAGEAAERERLAAEAAERDRLAAEEAERERLAAEEAERERLAAEAAERERLAAEAAERERLAAEEAERERLAAEEAERDRLAAEAAERDRLAAEEAERERLAAEEAERERLAAEEAERERLAAEAAERERLAAEEAERERLAAEEAERDRLAAEAAERDRLAAEEAERERLAAEEAERERLAAEEAERERLAAEAAERERLAAEEAERERLAAEEAERDRLAAEAAERDRLAAEEAERERLAAEAAERERLAAEEAERERLAAEEAERERLAAEAAERERLAAEEAERERLAAEAAERERLAAEEAERERLAAEAAERERLAAEEAERRRLDAAQWALSLLWAACEDGEPLPAELYSTADVALVAACERVTQPLRDARRLLMDPALRAPAGRGDAPAETNVTALQAYGAVVQLLNGITRGATAATWRRSSASDAVLDAARTGAVHRLALQTWAKVSAALSALWSEAWTTAAVPQAGGVQQVCAPRGATEAESPLPPAVRQTVRALTSLLDQRRSSMRDELIGVDEVHAVVAAALEGAPPLSTAMDNSATPAAAVADGGGAVTRAPLWSGLPPWAVDAVAALAQVMVRRDAVITQRVADAVAAQEWHRGGSGAELHAARLALREGSWLTWYVLRVVGLLAWWEAVVS</sequence>
<feature type="domain" description="Elongation factor 1 beta central acidic region eukaryote" evidence="2">
    <location>
        <begin position="393"/>
        <end position="420"/>
    </location>
</feature>
<feature type="domain" description="Elongation factor 1 beta central acidic region eukaryote" evidence="2">
    <location>
        <begin position="273"/>
        <end position="300"/>
    </location>
</feature>
<feature type="region of interest" description="Disordered" evidence="1">
    <location>
        <begin position="341"/>
        <end position="564"/>
    </location>
</feature>
<accession>A0AAW0EZ52</accession>
<feature type="region of interest" description="Disordered" evidence="1">
    <location>
        <begin position="66"/>
        <end position="96"/>
    </location>
</feature>
<feature type="compositionally biased region" description="Low complexity" evidence="1">
    <location>
        <begin position="66"/>
        <end position="87"/>
    </location>
</feature>
<dbReference type="EMBL" id="JAECZO010000159">
    <property type="protein sequence ID" value="KAK7198574.1"/>
    <property type="molecule type" value="Genomic_DNA"/>
</dbReference>
<feature type="compositionally biased region" description="Low complexity" evidence="1">
    <location>
        <begin position="1"/>
        <end position="26"/>
    </location>
</feature>
<evidence type="ECO:0000259" key="2">
    <source>
        <dbReference type="SMART" id="SM01182"/>
    </source>
</evidence>
<evidence type="ECO:0000313" key="3">
    <source>
        <dbReference type="EMBL" id="KAK7198574.1"/>
    </source>
</evidence>
<reference evidence="3 4" key="1">
    <citation type="journal article" date="2021" name="MBio">
        <title>A New Model Trypanosomatid, Novymonas esmeraldas: Genomic Perception of Its 'Candidatus Pandoraea novymonadis' Endosymbiont.</title>
        <authorList>
            <person name="Zakharova A."/>
            <person name="Saura A."/>
            <person name="Butenko A."/>
            <person name="Podesvova L."/>
            <person name="Warmusova S."/>
            <person name="Kostygov A.Y."/>
            <person name="Nenarokova A."/>
            <person name="Lukes J."/>
            <person name="Opperdoes F.R."/>
            <person name="Yurchenko V."/>
        </authorList>
    </citation>
    <scope>NUCLEOTIDE SEQUENCE [LARGE SCALE GENOMIC DNA]</scope>
    <source>
        <strain evidence="3 4">E262AT.01</strain>
    </source>
</reference>
<feature type="compositionally biased region" description="Low complexity" evidence="1">
    <location>
        <begin position="245"/>
        <end position="262"/>
    </location>
</feature>
<comment type="caution">
    <text evidence="3">The sequence shown here is derived from an EMBL/GenBank/DDBJ whole genome shotgun (WGS) entry which is preliminary data.</text>
</comment>
<keyword evidence="4" id="KW-1185">Reference proteome</keyword>
<feature type="domain" description="Elongation factor 1 beta central acidic region eukaryote" evidence="2">
    <location>
        <begin position="333"/>
        <end position="360"/>
    </location>
</feature>
<proteinExistence type="predicted"/>
<feature type="domain" description="Elongation factor 1 beta central acidic region eukaryote" evidence="2">
    <location>
        <begin position="453"/>
        <end position="480"/>
    </location>
</feature>
<evidence type="ECO:0000256" key="1">
    <source>
        <dbReference type="SAM" id="MobiDB-lite"/>
    </source>
</evidence>
<feature type="domain" description="Elongation factor 1 beta central acidic region eukaryote" evidence="2">
    <location>
        <begin position="303"/>
        <end position="330"/>
    </location>
</feature>
<dbReference type="InterPro" id="IPR018940">
    <property type="entry name" value="EF-1_beta_acid_region_euk"/>
</dbReference>
<feature type="domain" description="Elongation factor 1 beta central acidic region eukaryote" evidence="2">
    <location>
        <begin position="583"/>
        <end position="610"/>
    </location>
</feature>
<evidence type="ECO:0000313" key="4">
    <source>
        <dbReference type="Proteomes" id="UP001430356"/>
    </source>
</evidence>
<dbReference type="Proteomes" id="UP001430356">
    <property type="component" value="Unassembled WGS sequence"/>
</dbReference>
<organism evidence="3 4">
    <name type="scientific">Novymonas esmeraldas</name>
    <dbReference type="NCBI Taxonomy" id="1808958"/>
    <lineage>
        <taxon>Eukaryota</taxon>
        <taxon>Discoba</taxon>
        <taxon>Euglenozoa</taxon>
        <taxon>Kinetoplastea</taxon>
        <taxon>Metakinetoplastina</taxon>
        <taxon>Trypanosomatida</taxon>
        <taxon>Trypanosomatidae</taxon>
        <taxon>Novymonas</taxon>
    </lineage>
</organism>
<feature type="region of interest" description="Disordered" evidence="1">
    <location>
        <begin position="160"/>
        <end position="193"/>
    </location>
</feature>
<feature type="region of interest" description="Disordered" evidence="1">
    <location>
        <begin position="308"/>
        <end position="327"/>
    </location>
</feature>
<feature type="domain" description="Elongation factor 1 beta central acidic region eukaryote" evidence="2">
    <location>
        <begin position="513"/>
        <end position="540"/>
    </location>
</feature>
<feature type="domain" description="Elongation factor 1 beta central acidic region eukaryote" evidence="2">
    <location>
        <begin position="423"/>
        <end position="450"/>
    </location>
</feature>
<feature type="domain" description="Elongation factor 1 beta central acidic region eukaryote" evidence="2">
    <location>
        <begin position="483"/>
        <end position="510"/>
    </location>
</feature>
<dbReference type="AlphaFoldDB" id="A0AAW0EZ52"/>